<feature type="transmembrane region" description="Helical" evidence="2">
    <location>
        <begin position="171"/>
        <end position="192"/>
    </location>
</feature>
<keyword evidence="1" id="KW-0175">Coiled coil</keyword>
<comment type="caution">
    <text evidence="3">The sequence shown here is derived from an EMBL/GenBank/DDBJ whole genome shotgun (WGS) entry which is preliminary data.</text>
</comment>
<keyword evidence="2" id="KW-0812">Transmembrane</keyword>
<evidence type="ECO:0000256" key="1">
    <source>
        <dbReference type="SAM" id="Coils"/>
    </source>
</evidence>
<organism evidence="3 4">
    <name type="scientific">Rhizobium lusitanum</name>
    <dbReference type="NCBI Taxonomy" id="293958"/>
    <lineage>
        <taxon>Bacteria</taxon>
        <taxon>Pseudomonadati</taxon>
        <taxon>Pseudomonadota</taxon>
        <taxon>Alphaproteobacteria</taxon>
        <taxon>Hyphomicrobiales</taxon>
        <taxon>Rhizobiaceae</taxon>
        <taxon>Rhizobium/Agrobacterium group</taxon>
        <taxon>Rhizobium</taxon>
    </lineage>
</organism>
<feature type="transmembrane region" description="Helical" evidence="2">
    <location>
        <begin position="27"/>
        <end position="49"/>
    </location>
</feature>
<dbReference type="InterPro" id="IPR025570">
    <property type="entry name" value="DUF4337"/>
</dbReference>
<gene>
    <name evidence="3" type="ORF">GGD46_003334</name>
</gene>
<name>A0A7X0MCY2_9HYPH</name>
<dbReference type="AlphaFoldDB" id="A0A7X0MCY2"/>
<dbReference type="Pfam" id="PF14235">
    <property type="entry name" value="DUF4337"/>
    <property type="match status" value="1"/>
</dbReference>
<keyword evidence="2" id="KW-0472">Membrane</keyword>
<protein>
    <recommendedName>
        <fullName evidence="5">DUF4337 domain-containing protein</fullName>
    </recommendedName>
</protein>
<accession>A0A7X0MCY2</accession>
<dbReference type="Proteomes" id="UP000565576">
    <property type="component" value="Unassembled WGS sequence"/>
</dbReference>
<dbReference type="RefSeq" id="WP_184705657.1">
    <property type="nucleotide sequence ID" value="NZ_JACHBG010000007.1"/>
</dbReference>
<proteinExistence type="predicted"/>
<reference evidence="3 4" key="1">
    <citation type="submission" date="2020-08" db="EMBL/GenBank/DDBJ databases">
        <title>Genomic Encyclopedia of Type Strains, Phase IV (KMG-V): Genome sequencing to study the core and pangenomes of soil and plant-associated prokaryotes.</title>
        <authorList>
            <person name="Whitman W."/>
        </authorList>
    </citation>
    <scope>NUCLEOTIDE SEQUENCE [LARGE SCALE GENOMIC DNA]</scope>
    <source>
        <strain evidence="3 4">SEMIA 4060</strain>
    </source>
</reference>
<evidence type="ECO:0000256" key="2">
    <source>
        <dbReference type="SAM" id="Phobius"/>
    </source>
</evidence>
<evidence type="ECO:0008006" key="5">
    <source>
        <dbReference type="Google" id="ProtNLM"/>
    </source>
</evidence>
<sequence>MPEEIEVDTDKLREAIDEEIEKKSASLLRLIALTTAFFAALAALGSLLAGGTINEALALKTEATQKQAQASDQWAYYQAKGIKVTILQVQKELLTAGGKPVPADSDKALQRYADEQKAAATEAQNLEKLRDQKDDEANELIHHHHYYAYAVAMLQISIALGAVAALTRKPFVWWGSSALGLLGAALCLWTWAAG</sequence>
<evidence type="ECO:0000313" key="3">
    <source>
        <dbReference type="EMBL" id="MBB6486039.1"/>
    </source>
</evidence>
<feature type="coiled-coil region" evidence="1">
    <location>
        <begin position="109"/>
        <end position="143"/>
    </location>
</feature>
<dbReference type="EMBL" id="JACHBG010000007">
    <property type="protein sequence ID" value="MBB6486039.1"/>
    <property type="molecule type" value="Genomic_DNA"/>
</dbReference>
<feature type="transmembrane region" description="Helical" evidence="2">
    <location>
        <begin position="146"/>
        <end position="166"/>
    </location>
</feature>
<evidence type="ECO:0000313" key="4">
    <source>
        <dbReference type="Proteomes" id="UP000565576"/>
    </source>
</evidence>
<keyword evidence="2" id="KW-1133">Transmembrane helix</keyword>